<dbReference type="AlphaFoldDB" id="A0A166AJR7"/>
<feature type="compositionally biased region" description="Pro residues" evidence="1">
    <location>
        <begin position="370"/>
        <end position="385"/>
    </location>
</feature>
<feature type="region of interest" description="Disordered" evidence="1">
    <location>
        <begin position="460"/>
        <end position="497"/>
    </location>
</feature>
<dbReference type="Proteomes" id="UP000076798">
    <property type="component" value="Unassembled WGS sequence"/>
</dbReference>
<feature type="compositionally biased region" description="Basic residues" evidence="1">
    <location>
        <begin position="465"/>
        <end position="481"/>
    </location>
</feature>
<evidence type="ECO:0000313" key="2">
    <source>
        <dbReference type="EMBL" id="KZT35396.1"/>
    </source>
</evidence>
<organism evidence="2 3">
    <name type="scientific">Sistotremastrum suecicum HHB10207 ss-3</name>
    <dbReference type="NCBI Taxonomy" id="1314776"/>
    <lineage>
        <taxon>Eukaryota</taxon>
        <taxon>Fungi</taxon>
        <taxon>Dikarya</taxon>
        <taxon>Basidiomycota</taxon>
        <taxon>Agaricomycotina</taxon>
        <taxon>Agaricomycetes</taxon>
        <taxon>Sistotremastrales</taxon>
        <taxon>Sistotremastraceae</taxon>
        <taxon>Sistotremastrum</taxon>
    </lineage>
</organism>
<evidence type="ECO:0000256" key="1">
    <source>
        <dbReference type="SAM" id="MobiDB-lite"/>
    </source>
</evidence>
<evidence type="ECO:0000313" key="3">
    <source>
        <dbReference type="Proteomes" id="UP000076798"/>
    </source>
</evidence>
<gene>
    <name evidence="2" type="ORF">SISSUDRAFT_172833</name>
</gene>
<keyword evidence="3" id="KW-1185">Reference proteome</keyword>
<dbReference type="EMBL" id="KV428141">
    <property type="protein sequence ID" value="KZT35396.1"/>
    <property type="molecule type" value="Genomic_DNA"/>
</dbReference>
<protein>
    <submittedName>
        <fullName evidence="2">Uncharacterized protein</fullName>
    </submittedName>
</protein>
<accession>A0A166AJR7</accession>
<dbReference type="OrthoDB" id="3259897at2759"/>
<sequence>MDSVQRNGRLIERFTSDGSAASLRPTGTPLYDAPVYLHESVFRSDDILIVIRCPDAWIFEDENGDETMDIPVFGPNDLVGGMVSLGPELCKVKGRLVISIEGTFTLISPHLPKPEDPDLPQPLRHVHTFFFGSMGIAVYPKEPKHSVIVAPREHSPPRESFGARLRKAIILEKIPRRFGTFHKTKSTPIVDSLVKVEPSTWQEHSFSFPLPTTSDKKMPPSFSSSSLVTGHGIRARAYAENAEVSFKVVAMWHSEEQPELTRELGAPFLYQPVQDDLPSDFPPQETPTTGEWADITLEPVDADRKVPFGCVVTIPHPCSYPRTGNLPFWIVFATKPMYGFLASDIRREATISVSLVRHITFDPSRNTPCTPSPPLSTPADPPPIIQRPARARTQTFLQRVTTPILARRQRAMSDPPEPIVERPKYVEAEKQLPLLPVEAIIRESRKVMFDVMVGFDKNPALKDKKRERRKSKSNRHSRRTSVRSQESEAAAEGEVVELKPGQPEGVVRGRLKLDGGMLFSIDWPGLTVEYDLEVEIKYDSDHLMARVPVTITSDPLVPETA</sequence>
<name>A0A166AJR7_9AGAM</name>
<reference evidence="2 3" key="1">
    <citation type="journal article" date="2016" name="Mol. Biol. Evol.">
        <title>Comparative Genomics of Early-Diverging Mushroom-Forming Fungi Provides Insights into the Origins of Lignocellulose Decay Capabilities.</title>
        <authorList>
            <person name="Nagy L.G."/>
            <person name="Riley R."/>
            <person name="Tritt A."/>
            <person name="Adam C."/>
            <person name="Daum C."/>
            <person name="Floudas D."/>
            <person name="Sun H."/>
            <person name="Yadav J.S."/>
            <person name="Pangilinan J."/>
            <person name="Larsson K.H."/>
            <person name="Matsuura K."/>
            <person name="Barry K."/>
            <person name="Labutti K."/>
            <person name="Kuo R."/>
            <person name="Ohm R.A."/>
            <person name="Bhattacharya S.S."/>
            <person name="Shirouzu T."/>
            <person name="Yoshinaga Y."/>
            <person name="Martin F.M."/>
            <person name="Grigoriev I.V."/>
            <person name="Hibbett D.S."/>
        </authorList>
    </citation>
    <scope>NUCLEOTIDE SEQUENCE [LARGE SCALE GENOMIC DNA]</scope>
    <source>
        <strain evidence="2 3">HHB10207 ss-3</strain>
    </source>
</reference>
<proteinExistence type="predicted"/>
<feature type="region of interest" description="Disordered" evidence="1">
    <location>
        <begin position="363"/>
        <end position="386"/>
    </location>
</feature>